<evidence type="ECO:0000313" key="1">
    <source>
        <dbReference type="EMBL" id="MEE1886403.1"/>
    </source>
</evidence>
<keyword evidence="2" id="KW-1185">Reference proteome</keyword>
<dbReference type="RefSeq" id="WP_330102488.1">
    <property type="nucleotide sequence ID" value="NZ_JAZDCT010000002.1"/>
</dbReference>
<dbReference type="EMBL" id="JAZDCT010000002">
    <property type="protein sequence ID" value="MEE1886403.1"/>
    <property type="molecule type" value="Genomic_DNA"/>
</dbReference>
<evidence type="ECO:0000313" key="2">
    <source>
        <dbReference type="Proteomes" id="UP001354227"/>
    </source>
</evidence>
<accession>A0ABU7H5X9</accession>
<gene>
    <name evidence="1" type="ORF">V0R62_01935</name>
</gene>
<proteinExistence type="predicted"/>
<comment type="caution">
    <text evidence="1">The sequence shown here is derived from an EMBL/GenBank/DDBJ whole genome shotgun (WGS) entry which is preliminary data.</text>
</comment>
<organism evidence="1 2">
    <name type="scientific">Pseudomonas carassii</name>
    <dbReference type="NCBI Taxonomy" id="3115855"/>
    <lineage>
        <taxon>Bacteria</taxon>
        <taxon>Pseudomonadati</taxon>
        <taxon>Pseudomonadota</taxon>
        <taxon>Gammaproteobacteria</taxon>
        <taxon>Pseudomonadales</taxon>
        <taxon>Pseudomonadaceae</taxon>
        <taxon>Pseudomonas</taxon>
    </lineage>
</organism>
<dbReference type="Proteomes" id="UP001354227">
    <property type="component" value="Unassembled WGS sequence"/>
</dbReference>
<sequence length="892" mass="97149">MSTPNNSLDNADIVLDDSDGTEEIKAELSSFAALLKKKYPNDAASSHPRPMIHGAVNGISTADQGISKKLLNENADGLQVIIPVYPGMKKGDRVLLLWGTSVVQSKTVADAEVGNYLSLRVPADQVHKGASRLYYYVNPGPSNMEHSLETTTLLHTGQPGVQGDKGVDEELAFPVVELPASKVVGSAEAKAKVRVHIPPYLNKRHLDCITLFWGDQVVEFVVNVIEEVDKYTPVVIEVDESVIKAAGDSSKLPVYYFVTDEVGNESEWSKDAFVTVKLQPSEPPEAPVVLDRDGNVNTSGEIDLGDLGADHVVIRVTGQFKAKDSIVLNWSGTTDAGQTIPISYGPQVLDKDSTTLTFNAPLDVLSALAGGSTRLTYTLTRDGVSTQSEAAFINIKGAPVDLPAPVLGVDKNLDYWIGVDHTYVHALVAIEAALFEEDEVILEWVGTASDGSVKTLSSKMVRVTKNRVGKVLAIRLKGSEFLKPFDGGWIDVRYRITRGKQKLKSEVARYYVGEPAETLAPPFTEPELAKNILDPALPAYEYDMQVFVPESSAQPTPCTITLYWETSEGGYYEDEQVLEEGDEVSPFLVPADNLQPKGDKPVQVWVYYRIDWEEKPARVSEDFVFWIVTADILKKMYPPLNIPSASNGKLNLGAIGASGLVLEVPHYEGMAVGDKITIKLGNATVKEHMVTALGKQEITLKPAELSKLDGLSKAVLTYEIERHPSGEKANGQSLDLTLEGKLQVYPTVEKFETITRGSLRIGHPLDYPALWVTLNKGTSSIVFSNGWPPTQGGLVYVHSHAMVFFELKGLAKRVSFDIADSSRVPSSVQFYGADGKLISTVSTLAFSNAPAKGYTIYSKRFSFVTPGAAIKKFLFVDGGGDTFIDNVEYEPA</sequence>
<reference evidence="1" key="1">
    <citation type="submission" date="2024-01" db="EMBL/GenBank/DDBJ databases">
        <title>Unpublished Manusciprt.</title>
        <authorList>
            <person name="Duman M."/>
            <person name="Valdes E.G."/>
            <person name="Ajmi N."/>
            <person name="Altun S."/>
            <person name="Saticioglu I.B."/>
        </authorList>
    </citation>
    <scope>NUCLEOTIDE SEQUENCE</scope>
    <source>
        <strain evidence="1">137P</strain>
    </source>
</reference>
<protein>
    <submittedName>
        <fullName evidence="1">Uncharacterized protein</fullName>
    </submittedName>
</protein>
<name>A0ABU7H5X9_9PSED</name>